<dbReference type="PANTHER" id="PTHR36966:SF1">
    <property type="entry name" value="REP-ASSOCIATED TYROSINE TRANSPOSASE"/>
    <property type="match status" value="1"/>
</dbReference>
<evidence type="ECO:0000313" key="3">
    <source>
        <dbReference type="Proteomes" id="UP000238701"/>
    </source>
</evidence>
<protein>
    <recommendedName>
        <fullName evidence="1">Transposase IS200-like domain-containing protein</fullName>
    </recommendedName>
</protein>
<feature type="domain" description="Transposase IS200-like" evidence="1">
    <location>
        <begin position="66"/>
        <end position="199"/>
    </location>
</feature>
<organism evidence="2 3">
    <name type="scientific">Candidatus Sulfotelmatobacter kueseliae</name>
    <dbReference type="NCBI Taxonomy" id="2042962"/>
    <lineage>
        <taxon>Bacteria</taxon>
        <taxon>Pseudomonadati</taxon>
        <taxon>Acidobacteriota</taxon>
        <taxon>Terriglobia</taxon>
        <taxon>Terriglobales</taxon>
        <taxon>Candidatus Korobacteraceae</taxon>
        <taxon>Candidatus Sulfotelmatobacter</taxon>
    </lineage>
</organism>
<sequence length="260" mass="29564">MSEAVVGNKLASCRVPHFSRAFCARSGDSGSSILGIHTRNTPEVTDSAGPLGYAQSMPWGLKRYYGTGSLHFITCSCYRRQPLLGTADRRDLLLSVLEQMRQRYRFAVVGYVVMPEHVHLLISEPQIGTPSTVMQAIKLGFARRVLVPLSIEIPTSRAKGAREMGHPAESHRIWERRFYDFNLWSQRKESEKLHYMHLNPVERGLVARPEDWEWSSFLHYATGCEGRVEIESEWVARQRERAEGKLCPAVKLPHSSQRTA</sequence>
<accession>A0A2U3K4G9</accession>
<dbReference type="InterPro" id="IPR036515">
    <property type="entry name" value="Transposase_17_sf"/>
</dbReference>
<evidence type="ECO:0000259" key="1">
    <source>
        <dbReference type="SMART" id="SM01321"/>
    </source>
</evidence>
<dbReference type="InterPro" id="IPR052715">
    <property type="entry name" value="RAYT_transposase"/>
</dbReference>
<dbReference type="Gene3D" id="3.30.70.1290">
    <property type="entry name" value="Transposase IS200-like"/>
    <property type="match status" value="1"/>
</dbReference>
<proteinExistence type="predicted"/>
<gene>
    <name evidence="2" type="ORF">SBA1_1310005</name>
</gene>
<dbReference type="GO" id="GO:0006313">
    <property type="term" value="P:DNA transposition"/>
    <property type="evidence" value="ECO:0007669"/>
    <property type="project" value="InterPro"/>
</dbReference>
<dbReference type="SMART" id="SM01321">
    <property type="entry name" value="Y1_Tnp"/>
    <property type="match status" value="1"/>
</dbReference>
<reference evidence="3" key="1">
    <citation type="submission" date="2018-02" db="EMBL/GenBank/DDBJ databases">
        <authorList>
            <person name="Hausmann B."/>
        </authorList>
    </citation>
    <scope>NUCLEOTIDE SEQUENCE [LARGE SCALE GENOMIC DNA]</scope>
    <source>
        <strain evidence="3">Peat soil MAG SbA1</strain>
    </source>
</reference>
<dbReference type="AlphaFoldDB" id="A0A2U3K4G9"/>
<dbReference type="NCBIfam" id="NF047646">
    <property type="entry name" value="REP_Tyr_transpos"/>
    <property type="match status" value="1"/>
</dbReference>
<dbReference type="SUPFAM" id="SSF143422">
    <property type="entry name" value="Transposase IS200-like"/>
    <property type="match status" value="1"/>
</dbReference>
<dbReference type="GO" id="GO:0043565">
    <property type="term" value="F:sequence-specific DNA binding"/>
    <property type="evidence" value="ECO:0007669"/>
    <property type="project" value="TreeGrafter"/>
</dbReference>
<name>A0A2U3K4G9_9BACT</name>
<dbReference type="Pfam" id="PF01797">
    <property type="entry name" value="Y1_Tnp"/>
    <property type="match status" value="1"/>
</dbReference>
<dbReference type="PANTHER" id="PTHR36966">
    <property type="entry name" value="REP-ASSOCIATED TYROSINE TRANSPOSASE"/>
    <property type="match status" value="1"/>
</dbReference>
<dbReference type="GO" id="GO:0004803">
    <property type="term" value="F:transposase activity"/>
    <property type="evidence" value="ECO:0007669"/>
    <property type="project" value="InterPro"/>
</dbReference>
<dbReference type="InterPro" id="IPR002686">
    <property type="entry name" value="Transposase_17"/>
</dbReference>
<dbReference type="Proteomes" id="UP000238701">
    <property type="component" value="Unassembled WGS sequence"/>
</dbReference>
<evidence type="ECO:0000313" key="2">
    <source>
        <dbReference type="EMBL" id="SPF34584.1"/>
    </source>
</evidence>
<dbReference type="EMBL" id="OMOD01000037">
    <property type="protein sequence ID" value="SPF34584.1"/>
    <property type="molecule type" value="Genomic_DNA"/>
</dbReference>